<accession>A0A4R6UEK2</accession>
<keyword evidence="4 7" id="KW-0574">Periplasm</keyword>
<keyword evidence="5 7" id="KW-1015">Disulfide bond</keyword>
<dbReference type="EMBL" id="SNYL01000001">
    <property type="protein sequence ID" value="TDQ45220.1"/>
    <property type="molecule type" value="Genomic_DNA"/>
</dbReference>
<dbReference type="GO" id="GO:0042597">
    <property type="term" value="C:periplasmic space"/>
    <property type="evidence" value="ECO:0007669"/>
    <property type="project" value="UniProtKB-SubCell"/>
</dbReference>
<evidence type="ECO:0000313" key="10">
    <source>
        <dbReference type="EMBL" id="TDQ45220.1"/>
    </source>
</evidence>
<name>A0A4R6UEK2_9BURK</name>
<evidence type="ECO:0000256" key="3">
    <source>
        <dbReference type="ARBA" id="ARBA00022729"/>
    </source>
</evidence>
<evidence type="ECO:0000256" key="4">
    <source>
        <dbReference type="ARBA" id="ARBA00022764"/>
    </source>
</evidence>
<evidence type="ECO:0000256" key="1">
    <source>
        <dbReference type="ARBA" id="ARBA00004418"/>
    </source>
</evidence>
<evidence type="ECO:0000313" key="11">
    <source>
        <dbReference type="Proteomes" id="UP000295510"/>
    </source>
</evidence>
<dbReference type="SUPFAM" id="SSF52833">
    <property type="entry name" value="Thioredoxin-like"/>
    <property type="match status" value="1"/>
</dbReference>
<evidence type="ECO:0000256" key="5">
    <source>
        <dbReference type="ARBA" id="ARBA00023157"/>
    </source>
</evidence>
<dbReference type="InterPro" id="IPR050824">
    <property type="entry name" value="Thiol_disulfide_DsbA"/>
</dbReference>
<dbReference type="Pfam" id="PF01323">
    <property type="entry name" value="DSBA"/>
    <property type="match status" value="1"/>
</dbReference>
<dbReference type="OrthoDB" id="9784896at2"/>
<evidence type="ECO:0000256" key="2">
    <source>
        <dbReference type="ARBA" id="ARBA00005791"/>
    </source>
</evidence>
<dbReference type="InterPro" id="IPR001853">
    <property type="entry name" value="DSBA-like_thioredoxin_dom"/>
</dbReference>
<comment type="subcellular location">
    <subcellularLocation>
        <location evidence="1 7">Periplasm</location>
    </subcellularLocation>
</comment>
<dbReference type="Gene3D" id="3.40.30.10">
    <property type="entry name" value="Glutaredoxin"/>
    <property type="match status" value="1"/>
</dbReference>
<organism evidence="10 11">
    <name type="scientific">Tepidicella xavieri</name>
    <dbReference type="NCBI Taxonomy" id="360241"/>
    <lineage>
        <taxon>Bacteria</taxon>
        <taxon>Pseudomonadati</taxon>
        <taxon>Pseudomonadota</taxon>
        <taxon>Betaproteobacteria</taxon>
        <taxon>Burkholderiales</taxon>
        <taxon>Tepidicella</taxon>
    </lineage>
</organism>
<dbReference type="GO" id="GO:0016491">
    <property type="term" value="F:oxidoreductase activity"/>
    <property type="evidence" value="ECO:0007669"/>
    <property type="project" value="InterPro"/>
</dbReference>
<evidence type="ECO:0000256" key="7">
    <source>
        <dbReference type="PIRNR" id="PIRNR001488"/>
    </source>
</evidence>
<dbReference type="InterPro" id="IPR036249">
    <property type="entry name" value="Thioredoxin-like_sf"/>
</dbReference>
<dbReference type="PROSITE" id="PS51352">
    <property type="entry name" value="THIOREDOXIN_2"/>
    <property type="match status" value="1"/>
</dbReference>
<comment type="caution">
    <text evidence="10">The sequence shown here is derived from an EMBL/GenBank/DDBJ whole genome shotgun (WGS) entry which is preliminary data.</text>
</comment>
<evidence type="ECO:0000256" key="8">
    <source>
        <dbReference type="PIRSR" id="PIRSR001488-1"/>
    </source>
</evidence>
<protein>
    <recommendedName>
        <fullName evidence="7">Thiol:disulfide interchange protein</fullName>
    </recommendedName>
</protein>
<dbReference type="AlphaFoldDB" id="A0A4R6UEK2"/>
<keyword evidence="3" id="KW-0732">Signal</keyword>
<reference evidence="10 11" key="1">
    <citation type="submission" date="2019-03" db="EMBL/GenBank/DDBJ databases">
        <title>Genomic Encyclopedia of Type Strains, Phase IV (KMG-IV): sequencing the most valuable type-strain genomes for metagenomic binning, comparative biology and taxonomic classification.</title>
        <authorList>
            <person name="Goeker M."/>
        </authorList>
    </citation>
    <scope>NUCLEOTIDE SEQUENCE [LARGE SCALE GENOMIC DNA]</scope>
    <source>
        <strain evidence="10 11">DSM 19605</strain>
    </source>
</reference>
<comment type="similarity">
    <text evidence="2">Belongs to the thioredoxin family. DsbA subfamily.</text>
</comment>
<evidence type="ECO:0000259" key="9">
    <source>
        <dbReference type="PROSITE" id="PS51352"/>
    </source>
</evidence>
<gene>
    <name evidence="10" type="ORF">DFR43_101121</name>
</gene>
<dbReference type="PANTHER" id="PTHR35891:SF3">
    <property type="entry name" value="THIOL:DISULFIDE INTERCHANGE PROTEIN DSBL"/>
    <property type="match status" value="1"/>
</dbReference>
<proteinExistence type="inferred from homology"/>
<dbReference type="InterPro" id="IPR013766">
    <property type="entry name" value="Thioredoxin_domain"/>
</dbReference>
<feature type="disulfide bond" description="Redox-active" evidence="8">
    <location>
        <begin position="66"/>
        <end position="69"/>
    </location>
</feature>
<dbReference type="Proteomes" id="UP000295510">
    <property type="component" value="Unassembled WGS sequence"/>
</dbReference>
<keyword evidence="11" id="KW-1185">Reference proteome</keyword>
<dbReference type="RefSeq" id="WP_133595422.1">
    <property type="nucleotide sequence ID" value="NZ_SNYL01000001.1"/>
</dbReference>
<keyword evidence="6" id="KW-0676">Redox-active center</keyword>
<feature type="domain" description="Thioredoxin" evidence="9">
    <location>
        <begin position="17"/>
        <end position="213"/>
    </location>
</feature>
<dbReference type="PIRSF" id="PIRSF001488">
    <property type="entry name" value="Tdi_protein"/>
    <property type="match status" value="1"/>
</dbReference>
<evidence type="ECO:0000256" key="6">
    <source>
        <dbReference type="ARBA" id="ARBA00023284"/>
    </source>
</evidence>
<sequence>MQRRRFTQTTLGLAALSAAGWGLPMLARAQIGGFREGSDYRRLARPAPVDAPAGKIEVVEFFAYTCIHCHNFVPVFKEWVKTLGPDVVVRRNPVGFNAAFEPLQRLYYTLEAMGKLDSHHERVFKAIHDDKQRLHNADAIVQWAERNGLDKAQFTQTYNSFAVVGKVRRATQMQDAYEVEGTPALGIAGRFYIPGQAARTVQVANALIAEARKG</sequence>
<dbReference type="InterPro" id="IPR023205">
    <property type="entry name" value="DsbA/DsbL"/>
</dbReference>
<dbReference type="CDD" id="cd03019">
    <property type="entry name" value="DsbA_DsbA"/>
    <property type="match status" value="1"/>
</dbReference>
<dbReference type="PANTHER" id="PTHR35891">
    <property type="entry name" value="THIOL:DISULFIDE INTERCHANGE PROTEIN DSBA"/>
    <property type="match status" value="1"/>
</dbReference>